<dbReference type="AlphaFoldDB" id="A0A9D1WCZ5"/>
<name>A0A9D1WCZ5_9GAMM</name>
<accession>A0A9D1WCZ5</accession>
<evidence type="ECO:0000256" key="1">
    <source>
        <dbReference type="SAM" id="MobiDB-lite"/>
    </source>
</evidence>
<evidence type="ECO:0000313" key="3">
    <source>
        <dbReference type="EMBL" id="HIX56900.1"/>
    </source>
</evidence>
<reference evidence="3" key="1">
    <citation type="journal article" date="2021" name="PeerJ">
        <title>Extensive microbial diversity within the chicken gut microbiome revealed by metagenomics and culture.</title>
        <authorList>
            <person name="Gilroy R."/>
            <person name="Ravi A."/>
            <person name="Getino M."/>
            <person name="Pursley I."/>
            <person name="Horton D.L."/>
            <person name="Alikhan N.F."/>
            <person name="Baker D."/>
            <person name="Gharbi K."/>
            <person name="Hall N."/>
            <person name="Watson M."/>
            <person name="Adriaenssens E.M."/>
            <person name="Foster-Nyarko E."/>
            <person name="Jarju S."/>
            <person name="Secka A."/>
            <person name="Antonio M."/>
            <person name="Oren A."/>
            <person name="Chaudhuri R.R."/>
            <person name="La Ragione R."/>
            <person name="Hildebrand F."/>
            <person name="Pallen M.J."/>
        </authorList>
    </citation>
    <scope>NUCLEOTIDE SEQUENCE</scope>
    <source>
        <strain evidence="3">USASDec5-558</strain>
    </source>
</reference>
<dbReference type="EMBL" id="DXEV01000103">
    <property type="protein sequence ID" value="HIX56900.1"/>
    <property type="molecule type" value="Genomic_DNA"/>
</dbReference>
<sequence>MSESKSLEQSSQSISTHVSTSAEQSRVGDMVKKEQDLAATKPALQSALHGLKPLVTPNSCYSCSLLCPVRISFAYIFRIRLGDHYLLLGSKNGQSPFKPIGGGYRFYPETLEAIQARFGYYPASGKVHYSQIGAMPVSAQQSVSETTIAVSGEQSVAGEDRAHVSSTADAVCTEPVTAGQALDPESYDYRLLIESAQLADFVRCFTLGEGYTKADATCFGSPDLACEYAQLQALSYALQYSGALPRVRPETLRVRQKTQESQWTQESLSWQQACEAGAGAVNDGTGLGRDKWRRENVLDLRRELQEELVESGIFAAALGPEAGAAALDAFAQLQYRYIGRYYDGIADLRFSCGALMLTDIVELVPTTEQLKALEALSTAWGKHEPLQGLYAWVAAKDFRGHLVPRCSQRPSSMDELLGDNPLQSPPPPLHPTTTDTAKSSELRLADHCALLLTPYTVVPPSVQQCLLEHTEHEVNHALITTPRGWVVAR</sequence>
<feature type="domain" description="CD-NTase-associated protein 16 NUDIX" evidence="2">
    <location>
        <begin position="293"/>
        <end position="378"/>
    </location>
</feature>
<reference evidence="3" key="2">
    <citation type="submission" date="2021-04" db="EMBL/GenBank/DDBJ databases">
        <authorList>
            <person name="Gilroy R."/>
        </authorList>
    </citation>
    <scope>NUCLEOTIDE SEQUENCE</scope>
    <source>
        <strain evidence="3">USASDec5-558</strain>
    </source>
</reference>
<proteinExistence type="predicted"/>
<evidence type="ECO:0000259" key="2">
    <source>
        <dbReference type="Pfam" id="PF18167"/>
    </source>
</evidence>
<evidence type="ECO:0000313" key="4">
    <source>
        <dbReference type="Proteomes" id="UP000886829"/>
    </source>
</evidence>
<feature type="region of interest" description="Disordered" evidence="1">
    <location>
        <begin position="1"/>
        <end position="30"/>
    </location>
</feature>
<feature type="compositionally biased region" description="Low complexity" evidence="1">
    <location>
        <begin position="1"/>
        <end position="21"/>
    </location>
</feature>
<dbReference type="Proteomes" id="UP000886829">
    <property type="component" value="Unassembled WGS sequence"/>
</dbReference>
<organism evidence="3 4">
    <name type="scientific">Candidatus Anaerobiospirillum pullistercoris</name>
    <dbReference type="NCBI Taxonomy" id="2838452"/>
    <lineage>
        <taxon>Bacteria</taxon>
        <taxon>Pseudomonadati</taxon>
        <taxon>Pseudomonadota</taxon>
        <taxon>Gammaproteobacteria</taxon>
        <taxon>Aeromonadales</taxon>
        <taxon>Succinivibrionaceae</taxon>
        <taxon>Anaerobiospirillum</taxon>
    </lineage>
</organism>
<feature type="region of interest" description="Disordered" evidence="1">
    <location>
        <begin position="409"/>
        <end position="438"/>
    </location>
</feature>
<feature type="domain" description="CD-NTase-associated protein 16 NUDIX" evidence="2">
    <location>
        <begin position="69"/>
        <end position="120"/>
    </location>
</feature>
<gene>
    <name evidence="3" type="ORF">H9850_05455</name>
</gene>
<dbReference type="Pfam" id="PF18167">
    <property type="entry name" value="Sa_NUDIX"/>
    <property type="match status" value="2"/>
</dbReference>
<comment type="caution">
    <text evidence="3">The sequence shown here is derived from an EMBL/GenBank/DDBJ whole genome shotgun (WGS) entry which is preliminary data.</text>
</comment>
<protein>
    <recommendedName>
        <fullName evidence="2">CD-NTase-associated protein 16 NUDIX domain-containing protein</fullName>
    </recommendedName>
</protein>
<dbReference type="InterPro" id="IPR040829">
    <property type="entry name" value="Cap16_NUDIX"/>
</dbReference>